<dbReference type="PROSITE" id="PS00028">
    <property type="entry name" value="ZINC_FINGER_C2H2_1"/>
    <property type="match status" value="1"/>
</dbReference>
<comment type="caution">
    <text evidence="3">The sequence shown here is derived from an EMBL/GenBank/DDBJ whole genome shotgun (WGS) entry which is preliminary data.</text>
</comment>
<dbReference type="STRING" id="177199.A0A420Y3P9"/>
<organism evidence="3 4">
    <name type="scientific">Coniochaeta pulveracea</name>
    <dbReference type="NCBI Taxonomy" id="177199"/>
    <lineage>
        <taxon>Eukaryota</taxon>
        <taxon>Fungi</taxon>
        <taxon>Dikarya</taxon>
        <taxon>Ascomycota</taxon>
        <taxon>Pezizomycotina</taxon>
        <taxon>Sordariomycetes</taxon>
        <taxon>Sordariomycetidae</taxon>
        <taxon>Coniochaetales</taxon>
        <taxon>Coniochaetaceae</taxon>
        <taxon>Coniochaeta</taxon>
    </lineage>
</organism>
<protein>
    <recommendedName>
        <fullName evidence="2">C2H2-type domain-containing protein</fullName>
    </recommendedName>
</protein>
<gene>
    <name evidence="3" type="ORF">DL546_003708</name>
</gene>
<dbReference type="GO" id="GO:0003677">
    <property type="term" value="F:DNA binding"/>
    <property type="evidence" value="ECO:0007669"/>
    <property type="project" value="UniProtKB-KW"/>
</dbReference>
<dbReference type="OrthoDB" id="4894189at2759"/>
<accession>A0A420Y3P9</accession>
<dbReference type="Proteomes" id="UP000275385">
    <property type="component" value="Unassembled WGS sequence"/>
</dbReference>
<keyword evidence="4" id="KW-1185">Reference proteome</keyword>
<dbReference type="InterPro" id="IPR013087">
    <property type="entry name" value="Znf_C2H2_type"/>
</dbReference>
<dbReference type="AlphaFoldDB" id="A0A420Y3P9"/>
<evidence type="ECO:0000256" key="1">
    <source>
        <dbReference type="ARBA" id="ARBA00023125"/>
    </source>
</evidence>
<keyword evidence="1" id="KW-0238">DNA-binding</keyword>
<evidence type="ECO:0000259" key="2">
    <source>
        <dbReference type="PROSITE" id="PS00028"/>
    </source>
</evidence>
<dbReference type="Pfam" id="PF03221">
    <property type="entry name" value="HTH_Tnp_Tc5"/>
    <property type="match status" value="1"/>
</dbReference>
<dbReference type="InterPro" id="IPR006600">
    <property type="entry name" value="HTH_CenpB_DNA-bd_dom"/>
</dbReference>
<evidence type="ECO:0000313" key="3">
    <source>
        <dbReference type="EMBL" id="RKU42516.1"/>
    </source>
</evidence>
<name>A0A420Y3P9_9PEZI</name>
<reference evidence="3 4" key="1">
    <citation type="submission" date="2018-08" db="EMBL/GenBank/DDBJ databases">
        <title>Draft genome of the lignicolous fungus Coniochaeta pulveracea.</title>
        <authorList>
            <person name="Borstlap C.J."/>
            <person name="De Witt R.N."/>
            <person name="Botha A."/>
            <person name="Volschenk H."/>
        </authorList>
    </citation>
    <scope>NUCLEOTIDE SEQUENCE [LARGE SCALE GENOMIC DNA]</scope>
    <source>
        <strain evidence="3 4">CAB683</strain>
    </source>
</reference>
<sequence length="220" mass="24284">MLPSMSEWKTRITRVKSRCGFCGETFSVWSDRNDHLAEHFRSGATMRDWKGCRGLEPQVALLVENAMPPYLIGIGAVDLEPFSASKLATKANGIMVPNSEAPRTPFETLTARLGEFVKVTRESGITITDELLQKQARLILYGDDDPWNQTPADNTEWLELFKKGYGLLSTPSACTVTTARTSDSCPGVHRSPFSPEKMRRAAFGIANFGPPEDCGAQHTT</sequence>
<dbReference type="EMBL" id="QVQW01000055">
    <property type="protein sequence ID" value="RKU42516.1"/>
    <property type="molecule type" value="Genomic_DNA"/>
</dbReference>
<proteinExistence type="predicted"/>
<feature type="domain" description="C2H2-type" evidence="2">
    <location>
        <begin position="19"/>
        <end position="39"/>
    </location>
</feature>
<evidence type="ECO:0000313" key="4">
    <source>
        <dbReference type="Proteomes" id="UP000275385"/>
    </source>
</evidence>